<gene>
    <name evidence="2" type="ORF">TraAM80_00003</name>
</gene>
<proteinExistence type="predicted"/>
<dbReference type="Proteomes" id="UP000283634">
    <property type="component" value="Unassembled WGS sequence"/>
</dbReference>
<organism evidence="2 3">
    <name type="scientific">Trypanosoma rangeli</name>
    <dbReference type="NCBI Taxonomy" id="5698"/>
    <lineage>
        <taxon>Eukaryota</taxon>
        <taxon>Discoba</taxon>
        <taxon>Euglenozoa</taxon>
        <taxon>Kinetoplastea</taxon>
        <taxon>Metakinetoplastina</taxon>
        <taxon>Trypanosomatida</taxon>
        <taxon>Trypanosomatidae</taxon>
        <taxon>Trypanosoma</taxon>
        <taxon>Herpetosoma</taxon>
    </lineage>
</organism>
<sequence length="1043" mass="114156">MAGDNFQGAESMTIIPPTATSTLIGCVAVSAARLALLWDIGLEEDACLCPPISIGSLLHSTHHGESGILQLVTAQTKDEAIDERGDRRIENSQRNAVVARMPLKETEVYFCNSHPLHALTSVGQELVLIEKVDGKVRAHVLSTEMNIFESLVESPFAVLRPVVASTCNSLALPAMHLIPAVVRYEDRLQCMDTGAFEEGVELAASCADGADNLSALLINTVQSVPVALTLGGFQILRSAAHLQGYAASSLVDDATMRTAVEHAATYTELPFRNTSFCSFSRRFVQHTVLRDLLSRIAYLVCSYIGWVCSGLAYNTNLELPRVRVVLEFLSAAYHAVGVAGPHVASIAPCVGETVISDVLQLLLQFKPEWGEEGEDALYAVHVAKRLWACDRHRGVRACATWCNLLGRRYPYLQHFRILRDLGAGRTARSSQFVIMCLGASLHLASLPTSIAVPLLLDTGLDSCSGGFLHTAFTNVSVEDWKALLTNTTLIAKVYRVALLRRVIYPRDAHHASVSGLLIRELFLTELVELEQYVRLAGGASSRVYQALSELRLETHLFLARVALDESNVADLFRSLEEVLQCAAEQKTTDVYLERVLSIVGEVAELASGSQEITDALVSLAHSNAELDGFLAAKWYLYAARLPTRTTSSPVDVVRLRAARGLFRFLCKRHAYGQAGRMMTDLVNVARCSAPRSSAVEAVVEITALALTAVELIAPDVHLAAQNEEREPSMLAAYGSTAYAYAPEQASLKGPLNRNHLPWLRRRHFQAFCEKKLLDANQRVDCADLWTEDPPSGAQEAAVKRFVEALIESRFWPEALRFASMTGYDVGAVLQEHVRDLITSTDYTSDEEALVEWCEMIDGCAEFSLPSNHFAPLKRTVVAALSFDFTRAHPALLESLEQADRYEALQALMEIFEILLYRQAKMVRTNTVGNEEEAEAPSPAAFSDAGSNSDSRVIQPWLPLVEALRIGTGVLTDALCNDEDASKMSEASMTAGLFDRMSLRARELLDSPLLLERLSTLQAGPTADAFLRSFEAVKGFKLATGVGS</sequence>
<protein>
    <submittedName>
        <fullName evidence="2">Putative dispersed gene family protein 1 (DGF-1)</fullName>
    </submittedName>
</protein>
<feature type="region of interest" description="Disordered" evidence="1">
    <location>
        <begin position="927"/>
        <end position="947"/>
    </location>
</feature>
<dbReference type="EMBL" id="MKGL01000001">
    <property type="protein sequence ID" value="RNF12847.1"/>
    <property type="molecule type" value="Genomic_DNA"/>
</dbReference>
<dbReference type="GeneID" id="40323936"/>
<evidence type="ECO:0000256" key="1">
    <source>
        <dbReference type="SAM" id="MobiDB-lite"/>
    </source>
</evidence>
<evidence type="ECO:0000313" key="3">
    <source>
        <dbReference type="Proteomes" id="UP000283634"/>
    </source>
</evidence>
<name>A0A3R7LEL2_TRYRA</name>
<dbReference type="RefSeq" id="XP_029242990.1">
    <property type="nucleotide sequence ID" value="XM_029377100.1"/>
</dbReference>
<reference evidence="2 3" key="1">
    <citation type="journal article" date="2018" name="BMC Genomics">
        <title>Genomic comparison of Trypanosoma conorhini and Trypanosoma rangeli to Trypanosoma cruzi strains of high and low virulence.</title>
        <authorList>
            <person name="Bradwell K.R."/>
            <person name="Koparde V.N."/>
            <person name="Matveyev A.V."/>
            <person name="Serrano M.G."/>
            <person name="Alves J.M."/>
            <person name="Parikh H."/>
            <person name="Huang B."/>
            <person name="Lee V."/>
            <person name="Espinosa-Alvarez O."/>
            <person name="Ortiz P.A."/>
            <person name="Costa-Martins A.G."/>
            <person name="Teixeira M.M."/>
            <person name="Buck G.A."/>
        </authorList>
    </citation>
    <scope>NUCLEOTIDE SEQUENCE [LARGE SCALE GENOMIC DNA]</scope>
    <source>
        <strain evidence="2 3">AM80</strain>
    </source>
</reference>
<keyword evidence="3" id="KW-1185">Reference proteome</keyword>
<dbReference type="AlphaFoldDB" id="A0A3R7LEL2"/>
<dbReference type="OrthoDB" id="272567at2759"/>
<evidence type="ECO:0000313" key="2">
    <source>
        <dbReference type="EMBL" id="RNF12847.1"/>
    </source>
</evidence>
<accession>A0A3R7LEL2</accession>
<comment type="caution">
    <text evidence="2">The sequence shown here is derived from an EMBL/GenBank/DDBJ whole genome shotgun (WGS) entry which is preliminary data.</text>
</comment>